<feature type="transmembrane region" description="Helical" evidence="1">
    <location>
        <begin position="174"/>
        <end position="194"/>
    </location>
</feature>
<evidence type="ECO:0000313" key="3">
    <source>
        <dbReference type="Proteomes" id="UP001497457"/>
    </source>
</evidence>
<protein>
    <submittedName>
        <fullName evidence="2">Uncharacterized protein</fullName>
    </submittedName>
</protein>
<keyword evidence="1" id="KW-0812">Transmembrane</keyword>
<organism evidence="2 3">
    <name type="scientific">Urochloa decumbens</name>
    <dbReference type="NCBI Taxonomy" id="240449"/>
    <lineage>
        <taxon>Eukaryota</taxon>
        <taxon>Viridiplantae</taxon>
        <taxon>Streptophyta</taxon>
        <taxon>Embryophyta</taxon>
        <taxon>Tracheophyta</taxon>
        <taxon>Spermatophyta</taxon>
        <taxon>Magnoliopsida</taxon>
        <taxon>Liliopsida</taxon>
        <taxon>Poales</taxon>
        <taxon>Poaceae</taxon>
        <taxon>PACMAD clade</taxon>
        <taxon>Panicoideae</taxon>
        <taxon>Panicodae</taxon>
        <taxon>Paniceae</taxon>
        <taxon>Melinidinae</taxon>
        <taxon>Urochloa</taxon>
    </lineage>
</organism>
<feature type="transmembrane region" description="Helical" evidence="1">
    <location>
        <begin position="230"/>
        <end position="251"/>
    </location>
</feature>
<dbReference type="EMBL" id="OZ075128">
    <property type="protein sequence ID" value="CAL4956766.1"/>
    <property type="molecule type" value="Genomic_DNA"/>
</dbReference>
<dbReference type="Proteomes" id="UP001497457">
    <property type="component" value="Chromosome 18b"/>
</dbReference>
<accession>A0ABC8ZC25</accession>
<dbReference type="AlphaFoldDB" id="A0ABC8ZC25"/>
<name>A0ABC8ZC25_9POAL</name>
<keyword evidence="1" id="KW-0472">Membrane</keyword>
<keyword evidence="1" id="KW-1133">Transmembrane helix</keyword>
<gene>
    <name evidence="2" type="ORF">URODEC1_LOCUS42148</name>
</gene>
<feature type="transmembrane region" description="Helical" evidence="1">
    <location>
        <begin position="263"/>
        <end position="283"/>
    </location>
</feature>
<feature type="transmembrane region" description="Helical" evidence="1">
    <location>
        <begin position="206"/>
        <end position="224"/>
    </location>
</feature>
<sequence>MSSHDLPVFIWISSFPNFISLEPIIKAYVRKQQLASVAICLASVCCFIFLWISVFGFIGRLSCFNWSRIRTAGVFARAAVIIVTAYATLLAVDARYISLAIILIILLAFIGALFVIVSLKGRLKPDEDDNKAGNKTGDVSAASRSDMDSRLLLTAVLPCWVLSFMRHFNGEDLAIYYFLLFLSSSLGELSLLMARLPSDIAPAFEVIHRASLVVVLITAHTMAVELLGDTAVLVCAPEIVTALVWLIIQLGHGGYATIRTLEAALRKADIAVLGVVALLTYRAPIRDESDLLSSYMSALVACSFSVILPSLCVFSLCQWRGQTAAAPSSELEGAIRLLSFCRDVLFKAATLFLVVKPLVDVRLRLQLQGLMADQWNDVVLKFLKLLGAGTR</sequence>
<feature type="transmembrane region" description="Helical" evidence="1">
    <location>
        <begin position="34"/>
        <end position="59"/>
    </location>
</feature>
<feature type="transmembrane region" description="Helical" evidence="1">
    <location>
        <begin position="71"/>
        <end position="90"/>
    </location>
</feature>
<evidence type="ECO:0000256" key="1">
    <source>
        <dbReference type="SAM" id="Phobius"/>
    </source>
</evidence>
<keyword evidence="3" id="KW-1185">Reference proteome</keyword>
<feature type="transmembrane region" description="Helical" evidence="1">
    <location>
        <begin position="295"/>
        <end position="317"/>
    </location>
</feature>
<reference evidence="3" key="1">
    <citation type="submission" date="2024-06" db="EMBL/GenBank/DDBJ databases">
        <authorList>
            <person name="Ryan C."/>
        </authorList>
    </citation>
    <scope>NUCLEOTIDE SEQUENCE [LARGE SCALE GENOMIC DNA]</scope>
</reference>
<feature type="transmembrane region" description="Helical" evidence="1">
    <location>
        <begin position="96"/>
        <end position="117"/>
    </location>
</feature>
<reference evidence="2 3" key="2">
    <citation type="submission" date="2024-10" db="EMBL/GenBank/DDBJ databases">
        <authorList>
            <person name="Ryan C."/>
        </authorList>
    </citation>
    <scope>NUCLEOTIDE SEQUENCE [LARGE SCALE GENOMIC DNA]</scope>
</reference>
<evidence type="ECO:0000313" key="2">
    <source>
        <dbReference type="EMBL" id="CAL4956766.1"/>
    </source>
</evidence>
<proteinExistence type="predicted"/>